<evidence type="ECO:0000313" key="10">
    <source>
        <dbReference type="EMBL" id="VYT91031.1"/>
    </source>
</evidence>
<evidence type="ECO:0000256" key="4">
    <source>
        <dbReference type="ARBA" id="ARBA00022475"/>
    </source>
</evidence>
<evidence type="ECO:0000256" key="6">
    <source>
        <dbReference type="ARBA" id="ARBA00022840"/>
    </source>
</evidence>
<dbReference type="Gene3D" id="3.40.50.300">
    <property type="entry name" value="P-loop containing nucleotide triphosphate hydrolases"/>
    <property type="match status" value="1"/>
</dbReference>
<evidence type="ECO:0000256" key="1">
    <source>
        <dbReference type="ARBA" id="ARBA00004202"/>
    </source>
</evidence>
<dbReference type="InterPro" id="IPR050095">
    <property type="entry name" value="ECF_ABC_transporter_ATP-bd"/>
</dbReference>
<keyword evidence="5" id="KW-0547">Nucleotide-binding</keyword>
<evidence type="ECO:0000256" key="2">
    <source>
        <dbReference type="ARBA" id="ARBA00005417"/>
    </source>
</evidence>
<keyword evidence="7" id="KW-1278">Translocase</keyword>
<dbReference type="RefSeq" id="WP_156719360.1">
    <property type="nucleotide sequence ID" value="NZ_CACRUF010000018.1"/>
</dbReference>
<dbReference type="GO" id="GO:0005524">
    <property type="term" value="F:ATP binding"/>
    <property type="evidence" value="ECO:0007669"/>
    <property type="project" value="UniProtKB-KW"/>
</dbReference>
<dbReference type="EC" id="3.6.3.-" evidence="10"/>
<evidence type="ECO:0000256" key="5">
    <source>
        <dbReference type="ARBA" id="ARBA00022741"/>
    </source>
</evidence>
<keyword evidence="3" id="KW-0813">Transport</keyword>
<dbReference type="InterPro" id="IPR015856">
    <property type="entry name" value="ABC_transpr_CbiO/EcfA_su"/>
</dbReference>
<sequence>MLKVENIRFGYVPSVDIFRDVTFTIEGGEYIAIGGRNGCGKTTITRLLVGLEKASEGRMYYNGTDITSMPPSKRGQFIGYVFQQPDRQMFRPTVATEVAFGPESLGRSKSEVKQIVDEVLERTGIAHLREAYPPTLRRGEKQRVAIASALAMQSKILILDEPTSGQDGKETKELLALLRQLNQEGITILLITHDMEIMASECSRALIMGNQTVAFDGSPEELFKKSTDELQDLGLTKPPSVELSLAVPSLGYCKSMDELKSKLVAQLGRK</sequence>
<keyword evidence="4" id="KW-1003">Cell membrane</keyword>
<dbReference type="InterPro" id="IPR003439">
    <property type="entry name" value="ABC_transporter-like_ATP-bd"/>
</dbReference>
<accession>A0A6N3AHJ7</accession>
<keyword evidence="10" id="KW-0378">Hydrolase</keyword>
<comment type="subcellular location">
    <subcellularLocation>
        <location evidence="1">Cell membrane</location>
        <topology evidence="1">Peripheral membrane protein</topology>
    </subcellularLocation>
</comment>
<dbReference type="EMBL" id="CACRUF010000018">
    <property type="protein sequence ID" value="VYT91031.1"/>
    <property type="molecule type" value="Genomic_DNA"/>
</dbReference>
<gene>
    <name evidence="10" type="primary">ecfA2_2</name>
    <name evidence="10" type="ORF">VDLFYP95_01025</name>
</gene>
<feature type="domain" description="ABC transporter" evidence="9">
    <location>
        <begin position="2"/>
        <end position="235"/>
    </location>
</feature>
<evidence type="ECO:0000256" key="7">
    <source>
        <dbReference type="ARBA" id="ARBA00022967"/>
    </source>
</evidence>
<keyword evidence="8" id="KW-0472">Membrane</keyword>
<dbReference type="Pfam" id="PF00005">
    <property type="entry name" value="ABC_tran"/>
    <property type="match status" value="1"/>
</dbReference>
<dbReference type="AlphaFoldDB" id="A0A6N3AHJ7"/>
<dbReference type="SUPFAM" id="SSF52540">
    <property type="entry name" value="P-loop containing nucleoside triphosphate hydrolases"/>
    <property type="match status" value="1"/>
</dbReference>
<dbReference type="FunFam" id="3.40.50.300:FF:000224">
    <property type="entry name" value="Energy-coupling factor transporter ATP-binding protein EcfA"/>
    <property type="match status" value="1"/>
</dbReference>
<dbReference type="InterPro" id="IPR003593">
    <property type="entry name" value="AAA+_ATPase"/>
</dbReference>
<name>A0A6N3AHJ7_9FIRM</name>
<reference evidence="10" key="1">
    <citation type="submission" date="2019-11" db="EMBL/GenBank/DDBJ databases">
        <authorList>
            <person name="Feng L."/>
        </authorList>
    </citation>
    <scope>NUCLEOTIDE SEQUENCE</scope>
    <source>
        <strain evidence="10">VdisparLFYP95</strain>
    </source>
</reference>
<dbReference type="GO" id="GO:0042626">
    <property type="term" value="F:ATPase-coupled transmembrane transporter activity"/>
    <property type="evidence" value="ECO:0007669"/>
    <property type="project" value="TreeGrafter"/>
</dbReference>
<keyword evidence="6 10" id="KW-0067">ATP-binding</keyword>
<comment type="similarity">
    <text evidence="2">Belongs to the ABC transporter superfamily.</text>
</comment>
<protein>
    <submittedName>
        <fullName evidence="10">Energy-coupling factor transporter ATP-binding protein EcfA2</fullName>
        <ecNumber evidence="10">3.6.3.-</ecNumber>
    </submittedName>
</protein>
<proteinExistence type="inferred from homology"/>
<dbReference type="PROSITE" id="PS50893">
    <property type="entry name" value="ABC_TRANSPORTER_2"/>
    <property type="match status" value="1"/>
</dbReference>
<dbReference type="GO" id="GO:0016887">
    <property type="term" value="F:ATP hydrolysis activity"/>
    <property type="evidence" value="ECO:0007669"/>
    <property type="project" value="InterPro"/>
</dbReference>
<dbReference type="InterPro" id="IPR027417">
    <property type="entry name" value="P-loop_NTPase"/>
</dbReference>
<evidence type="ECO:0000256" key="3">
    <source>
        <dbReference type="ARBA" id="ARBA00022448"/>
    </source>
</evidence>
<dbReference type="SMART" id="SM00382">
    <property type="entry name" value="AAA"/>
    <property type="match status" value="1"/>
</dbReference>
<evidence type="ECO:0000259" key="9">
    <source>
        <dbReference type="PROSITE" id="PS50893"/>
    </source>
</evidence>
<dbReference type="PANTHER" id="PTHR43553:SF27">
    <property type="entry name" value="ENERGY-COUPLING FACTOR TRANSPORTER ATP-BINDING PROTEIN ECFA2"/>
    <property type="match status" value="1"/>
</dbReference>
<dbReference type="GO" id="GO:0043190">
    <property type="term" value="C:ATP-binding cassette (ABC) transporter complex"/>
    <property type="evidence" value="ECO:0007669"/>
    <property type="project" value="TreeGrafter"/>
</dbReference>
<evidence type="ECO:0000256" key="8">
    <source>
        <dbReference type="ARBA" id="ARBA00023136"/>
    </source>
</evidence>
<dbReference type="CDD" id="cd03225">
    <property type="entry name" value="ABC_cobalt_CbiO_domain1"/>
    <property type="match status" value="1"/>
</dbReference>
<organism evidence="10">
    <name type="scientific">Veillonella dispar</name>
    <dbReference type="NCBI Taxonomy" id="39778"/>
    <lineage>
        <taxon>Bacteria</taxon>
        <taxon>Bacillati</taxon>
        <taxon>Bacillota</taxon>
        <taxon>Negativicutes</taxon>
        <taxon>Veillonellales</taxon>
        <taxon>Veillonellaceae</taxon>
        <taxon>Veillonella</taxon>
    </lineage>
</organism>
<dbReference type="PANTHER" id="PTHR43553">
    <property type="entry name" value="HEAVY METAL TRANSPORTER"/>
    <property type="match status" value="1"/>
</dbReference>